<proteinExistence type="predicted"/>
<dbReference type="AlphaFoldDB" id="A0A9D4PW67"/>
<name>A0A9D4PW67_RHISA</name>
<feature type="compositionally biased region" description="Pro residues" evidence="1">
    <location>
        <begin position="184"/>
        <end position="205"/>
    </location>
</feature>
<reference evidence="2" key="2">
    <citation type="submission" date="2021-09" db="EMBL/GenBank/DDBJ databases">
        <authorList>
            <person name="Jia N."/>
            <person name="Wang J."/>
            <person name="Shi W."/>
            <person name="Du L."/>
            <person name="Sun Y."/>
            <person name="Zhan W."/>
            <person name="Jiang J."/>
            <person name="Wang Q."/>
            <person name="Zhang B."/>
            <person name="Ji P."/>
            <person name="Sakyi L.B."/>
            <person name="Cui X."/>
            <person name="Yuan T."/>
            <person name="Jiang B."/>
            <person name="Yang W."/>
            <person name="Lam T.T.-Y."/>
            <person name="Chang Q."/>
            <person name="Ding S."/>
            <person name="Wang X."/>
            <person name="Zhu J."/>
            <person name="Ruan X."/>
            <person name="Zhao L."/>
            <person name="Wei J."/>
            <person name="Que T."/>
            <person name="Du C."/>
            <person name="Cheng J."/>
            <person name="Dai P."/>
            <person name="Han X."/>
            <person name="Huang E."/>
            <person name="Gao Y."/>
            <person name="Liu J."/>
            <person name="Shao H."/>
            <person name="Ye R."/>
            <person name="Li L."/>
            <person name="Wei W."/>
            <person name="Wang X."/>
            <person name="Wang C."/>
            <person name="Huo Q."/>
            <person name="Li W."/>
            <person name="Guo W."/>
            <person name="Chen H."/>
            <person name="Chen S."/>
            <person name="Zhou L."/>
            <person name="Zhou L."/>
            <person name="Ni X."/>
            <person name="Tian J."/>
            <person name="Zhou Y."/>
            <person name="Sheng Y."/>
            <person name="Liu T."/>
            <person name="Pan Y."/>
            <person name="Xia L."/>
            <person name="Li J."/>
            <person name="Zhao F."/>
            <person name="Cao W."/>
        </authorList>
    </citation>
    <scope>NUCLEOTIDE SEQUENCE</scope>
    <source>
        <strain evidence="2">Rsan-2018</strain>
        <tissue evidence="2">Larvae</tissue>
    </source>
</reference>
<dbReference type="EMBL" id="JABSTV010001250">
    <property type="protein sequence ID" value="KAH7955473.1"/>
    <property type="molecule type" value="Genomic_DNA"/>
</dbReference>
<comment type="caution">
    <text evidence="2">The sequence shown here is derived from an EMBL/GenBank/DDBJ whole genome shotgun (WGS) entry which is preliminary data.</text>
</comment>
<reference evidence="2" key="1">
    <citation type="journal article" date="2020" name="Cell">
        <title>Large-Scale Comparative Analyses of Tick Genomes Elucidate Their Genetic Diversity and Vector Capacities.</title>
        <authorList>
            <consortium name="Tick Genome and Microbiome Consortium (TIGMIC)"/>
            <person name="Jia N."/>
            <person name="Wang J."/>
            <person name="Shi W."/>
            <person name="Du L."/>
            <person name="Sun Y."/>
            <person name="Zhan W."/>
            <person name="Jiang J.F."/>
            <person name="Wang Q."/>
            <person name="Zhang B."/>
            <person name="Ji P."/>
            <person name="Bell-Sakyi L."/>
            <person name="Cui X.M."/>
            <person name="Yuan T.T."/>
            <person name="Jiang B.G."/>
            <person name="Yang W.F."/>
            <person name="Lam T.T."/>
            <person name="Chang Q.C."/>
            <person name="Ding S.J."/>
            <person name="Wang X.J."/>
            <person name="Zhu J.G."/>
            <person name="Ruan X.D."/>
            <person name="Zhao L."/>
            <person name="Wei J.T."/>
            <person name="Ye R.Z."/>
            <person name="Que T.C."/>
            <person name="Du C.H."/>
            <person name="Zhou Y.H."/>
            <person name="Cheng J.X."/>
            <person name="Dai P.F."/>
            <person name="Guo W.B."/>
            <person name="Han X.H."/>
            <person name="Huang E.J."/>
            <person name="Li L.F."/>
            <person name="Wei W."/>
            <person name="Gao Y.C."/>
            <person name="Liu J.Z."/>
            <person name="Shao H.Z."/>
            <person name="Wang X."/>
            <person name="Wang C.C."/>
            <person name="Yang T.C."/>
            <person name="Huo Q.B."/>
            <person name="Li W."/>
            <person name="Chen H.Y."/>
            <person name="Chen S.E."/>
            <person name="Zhou L.G."/>
            <person name="Ni X.B."/>
            <person name="Tian J.H."/>
            <person name="Sheng Y."/>
            <person name="Liu T."/>
            <person name="Pan Y.S."/>
            <person name="Xia L.Y."/>
            <person name="Li J."/>
            <person name="Zhao F."/>
            <person name="Cao W.C."/>
        </authorList>
    </citation>
    <scope>NUCLEOTIDE SEQUENCE</scope>
    <source>
        <strain evidence="2">Rsan-2018</strain>
    </source>
</reference>
<evidence type="ECO:0000313" key="2">
    <source>
        <dbReference type="EMBL" id="KAH7955473.1"/>
    </source>
</evidence>
<accession>A0A9D4PW67</accession>
<organism evidence="2 3">
    <name type="scientific">Rhipicephalus sanguineus</name>
    <name type="common">Brown dog tick</name>
    <name type="synonym">Ixodes sanguineus</name>
    <dbReference type="NCBI Taxonomy" id="34632"/>
    <lineage>
        <taxon>Eukaryota</taxon>
        <taxon>Metazoa</taxon>
        <taxon>Ecdysozoa</taxon>
        <taxon>Arthropoda</taxon>
        <taxon>Chelicerata</taxon>
        <taxon>Arachnida</taxon>
        <taxon>Acari</taxon>
        <taxon>Parasitiformes</taxon>
        <taxon>Ixodida</taxon>
        <taxon>Ixodoidea</taxon>
        <taxon>Ixodidae</taxon>
        <taxon>Rhipicephalinae</taxon>
        <taxon>Rhipicephalus</taxon>
        <taxon>Rhipicephalus</taxon>
    </lineage>
</organism>
<sequence length="205" mass="22308">MTPQMIKGVWTYVGAHLDVAQFPFMFRTWEHEMSEISLRMRITLQQAAWTGLTQYSSILKMFREYPGFPWARVAALLPADWENFRAAVEAVGGDAYYGFKANVGPAAATNFPSLGYLAKEMIKKTGGREGSAIEQYKGWIQQPKAKESLDALVTAWNPAGPAGALEPDEAAVEALRGTLAAHPVLPPVAPDEPVPEPAAPQVPPA</sequence>
<dbReference type="Proteomes" id="UP000821837">
    <property type="component" value="Unassembled WGS sequence"/>
</dbReference>
<evidence type="ECO:0000313" key="3">
    <source>
        <dbReference type="Proteomes" id="UP000821837"/>
    </source>
</evidence>
<evidence type="ECO:0000256" key="1">
    <source>
        <dbReference type="SAM" id="MobiDB-lite"/>
    </source>
</evidence>
<feature type="region of interest" description="Disordered" evidence="1">
    <location>
        <begin position="183"/>
        <end position="205"/>
    </location>
</feature>
<protein>
    <submittedName>
        <fullName evidence="2">Uncharacterized protein</fullName>
    </submittedName>
</protein>
<gene>
    <name evidence="2" type="ORF">HPB52_000923</name>
</gene>
<keyword evidence="3" id="KW-1185">Reference proteome</keyword>